<feature type="region of interest" description="Disordered" evidence="1">
    <location>
        <begin position="1"/>
        <end position="42"/>
    </location>
</feature>
<evidence type="ECO:0000313" key="3">
    <source>
        <dbReference type="Proteomes" id="UP000503297"/>
    </source>
</evidence>
<reference evidence="3" key="1">
    <citation type="submission" date="2020-05" db="EMBL/GenBank/DDBJ databases">
        <title>Novel species in genus Nocardioides.</title>
        <authorList>
            <person name="Zhang G."/>
        </authorList>
    </citation>
    <scope>NUCLEOTIDE SEQUENCE [LARGE SCALE GENOMIC DNA]</scope>
    <source>
        <strain evidence="3">zg-1050</strain>
    </source>
</reference>
<dbReference type="Gene3D" id="1.10.287.110">
    <property type="entry name" value="DnaJ domain"/>
    <property type="match status" value="1"/>
</dbReference>
<dbReference type="SMART" id="SM00271">
    <property type="entry name" value="DnaJ"/>
    <property type="match status" value="1"/>
</dbReference>
<dbReference type="EMBL" id="CP053716">
    <property type="protein sequence ID" value="QKF06859.1"/>
    <property type="molecule type" value="Genomic_DNA"/>
</dbReference>
<evidence type="ECO:0000256" key="1">
    <source>
        <dbReference type="SAM" id="MobiDB-lite"/>
    </source>
</evidence>
<sequence length="270" mass="29001">MSKTPYEILGVSPSATPDEVKRAYRKKARENHPDLNPGDEHAAERMNQVNEAYDRIMNPEKYARDDARRRAQEAYARGAGAAPGAGGFSGQGSAGPYGYGAPSGSPYGWTTVEINWDDIFGQYYGAGVGPRDVHPEASVGDTPAMRAAIDAINAGQHSRAKSMLDSIPPAMRTTRWLYLSSLANYGLGNVVLAYEQIRMAVQAEPGNDDYRRVLDSFQATGRAYEQQAAARGFNVGSVGCLQCCCAIVAANMCMSACCRFGSFNSVQGCA</sequence>
<name>A0A6M8J5W6_9ACTN</name>
<dbReference type="InterPro" id="IPR001623">
    <property type="entry name" value="DnaJ_domain"/>
</dbReference>
<gene>
    <name evidence="2" type="ORF">HLV38_01035</name>
</gene>
<proteinExistence type="predicted"/>
<dbReference type="KEGG" id="bwa:HLV38_01035"/>
<keyword evidence="3" id="KW-1185">Reference proteome</keyword>
<dbReference type="PROSITE" id="PS50076">
    <property type="entry name" value="DNAJ_2"/>
    <property type="match status" value="1"/>
</dbReference>
<dbReference type="Pfam" id="PF00226">
    <property type="entry name" value="DnaJ"/>
    <property type="match status" value="1"/>
</dbReference>
<dbReference type="InterPro" id="IPR036869">
    <property type="entry name" value="J_dom_sf"/>
</dbReference>
<feature type="compositionally biased region" description="Basic and acidic residues" evidence="1">
    <location>
        <begin position="30"/>
        <end position="42"/>
    </location>
</feature>
<dbReference type="CDD" id="cd06257">
    <property type="entry name" value="DnaJ"/>
    <property type="match status" value="1"/>
</dbReference>
<dbReference type="AlphaFoldDB" id="A0A6M8J5W6"/>
<organism evidence="2 3">
    <name type="scientific">Berryella wangjianweii</name>
    <dbReference type="NCBI Taxonomy" id="2734634"/>
    <lineage>
        <taxon>Bacteria</taxon>
        <taxon>Bacillati</taxon>
        <taxon>Actinomycetota</taxon>
        <taxon>Coriobacteriia</taxon>
        <taxon>Eggerthellales</taxon>
        <taxon>Eggerthellaceae</taxon>
        <taxon>Berryella</taxon>
    </lineage>
</organism>
<dbReference type="PANTHER" id="PTHR24074">
    <property type="entry name" value="CO-CHAPERONE PROTEIN DJLA"/>
    <property type="match status" value="1"/>
</dbReference>
<dbReference type="PRINTS" id="PR00625">
    <property type="entry name" value="JDOMAIN"/>
</dbReference>
<protein>
    <submittedName>
        <fullName evidence="2">DnaJ domain-containing protein</fullName>
    </submittedName>
</protein>
<dbReference type="InterPro" id="IPR050817">
    <property type="entry name" value="DjlA_DnaK_co-chaperone"/>
</dbReference>
<accession>A0A6M8J5W6</accession>
<evidence type="ECO:0000313" key="2">
    <source>
        <dbReference type="EMBL" id="QKF06859.1"/>
    </source>
</evidence>
<dbReference type="RefSeq" id="WP_172165464.1">
    <property type="nucleotide sequence ID" value="NZ_CP053716.1"/>
</dbReference>
<dbReference type="Proteomes" id="UP000503297">
    <property type="component" value="Chromosome"/>
</dbReference>
<dbReference type="SUPFAM" id="SSF46565">
    <property type="entry name" value="Chaperone J-domain"/>
    <property type="match status" value="1"/>
</dbReference>